<feature type="compositionally biased region" description="Gly residues" evidence="1">
    <location>
        <begin position="470"/>
        <end position="492"/>
    </location>
</feature>
<feature type="region of interest" description="Disordered" evidence="1">
    <location>
        <begin position="1"/>
        <end position="43"/>
    </location>
</feature>
<comment type="caution">
    <text evidence="2">The sequence shown here is derived from an EMBL/GenBank/DDBJ whole genome shotgun (WGS) entry which is preliminary data.</text>
</comment>
<keyword evidence="3" id="KW-1185">Reference proteome</keyword>
<dbReference type="Proteomes" id="UP000308760">
    <property type="component" value="Unassembled WGS sequence"/>
</dbReference>
<reference evidence="3" key="1">
    <citation type="submission" date="2019-04" db="EMBL/GenBank/DDBJ databases">
        <title>Nocardioides xinjiangensis sp. nov.</title>
        <authorList>
            <person name="Liu S."/>
        </authorList>
    </citation>
    <scope>NUCLEOTIDE SEQUENCE [LARGE SCALE GENOMIC DNA]</scope>
    <source>
        <strain evidence="3">18</strain>
    </source>
</reference>
<gene>
    <name evidence="2" type="ORF">FAB82_03240</name>
</gene>
<reference evidence="2 3" key="2">
    <citation type="submission" date="2019-05" db="EMBL/GenBank/DDBJ databases">
        <title>Glycomyces buryatensis sp. nov.</title>
        <authorList>
            <person name="Nikitina E."/>
        </authorList>
    </citation>
    <scope>NUCLEOTIDE SEQUENCE [LARGE SCALE GENOMIC DNA]</scope>
    <source>
        <strain evidence="2 3">18</strain>
    </source>
</reference>
<accession>A0A4S8QI94</accession>
<dbReference type="OrthoDB" id="5183843at2"/>
<feature type="compositionally biased region" description="Low complexity" evidence="1">
    <location>
        <begin position="457"/>
        <end position="469"/>
    </location>
</feature>
<proteinExistence type="predicted"/>
<evidence type="ECO:0000313" key="3">
    <source>
        <dbReference type="Proteomes" id="UP000308760"/>
    </source>
</evidence>
<dbReference type="AlphaFoldDB" id="A0A4S8QI94"/>
<organism evidence="2 3">
    <name type="scientific">Glycomyces buryatensis</name>
    <dbReference type="NCBI Taxonomy" id="2570927"/>
    <lineage>
        <taxon>Bacteria</taxon>
        <taxon>Bacillati</taxon>
        <taxon>Actinomycetota</taxon>
        <taxon>Actinomycetes</taxon>
        <taxon>Glycomycetales</taxon>
        <taxon>Glycomycetaceae</taxon>
        <taxon>Glycomyces</taxon>
    </lineage>
</organism>
<evidence type="ECO:0000256" key="1">
    <source>
        <dbReference type="SAM" id="MobiDB-lite"/>
    </source>
</evidence>
<evidence type="ECO:0000313" key="2">
    <source>
        <dbReference type="EMBL" id="THV42982.1"/>
    </source>
</evidence>
<feature type="compositionally biased region" description="Low complexity" evidence="1">
    <location>
        <begin position="438"/>
        <end position="447"/>
    </location>
</feature>
<feature type="compositionally biased region" description="Gly residues" evidence="1">
    <location>
        <begin position="405"/>
        <end position="437"/>
    </location>
</feature>
<feature type="region of interest" description="Disordered" evidence="1">
    <location>
        <begin position="330"/>
        <end position="524"/>
    </location>
</feature>
<dbReference type="EMBL" id="STGY01000009">
    <property type="protein sequence ID" value="THV42982.1"/>
    <property type="molecule type" value="Genomic_DNA"/>
</dbReference>
<sequence>MSDSQFESESYGGLDSAAPSAAAPAFGDVTTQPGEVPQTGDDPIVCLPVERMGCSNAECGNPVEHPSETPWQELLSAVPVEDQLYRLKPRASDMSYPTEEDFRAAVAAVRPEHADEHSVARLRTGWNDEVAEKLGPWSDRLRSQLTDLSEGWAGTDFEAFQEVCDQTRVLVDDVIEDIDATVAGLQSTEEYIFSLQGGDSGEVPYPAPQFWIDGEWHSWVAVHVRPAWWHGDCIEYTCQDAEHVMALAGAAPEVATEIIEYIDDRVEHYIQYYESPVNIERDGLDPKGITLDVAKELAVADAMENFGGIVEQNWSEYDSRHSGIDEDIAQRSADNDAEQQSMRTTQSDKPYPDSADEAYMDLESPSMEQPTGRSSPETTQNPSLDPPSGDVQDDSSRESDDSGAGSVGDGGSEDGAGGGLASGGSGTGMGSGPGGGASVAAPDAKSGPTGGPGGGSFPPVSSAAATGAGAAAGTGNRGASGMMGGGGRGAGNGPSDNAERDPDVDLIEDENIWGYVNEDEDPYA</sequence>
<dbReference type="RefSeq" id="WP_136533113.1">
    <property type="nucleotide sequence ID" value="NZ_STGY01000009.1"/>
</dbReference>
<protein>
    <submittedName>
        <fullName evidence="2">Uncharacterized protein</fullName>
    </submittedName>
</protein>
<feature type="compositionally biased region" description="Acidic residues" evidence="1">
    <location>
        <begin position="504"/>
        <end position="524"/>
    </location>
</feature>
<feature type="compositionally biased region" description="Low complexity" evidence="1">
    <location>
        <begin position="16"/>
        <end position="25"/>
    </location>
</feature>
<name>A0A4S8QI94_9ACTN</name>
<feature type="compositionally biased region" description="Polar residues" evidence="1">
    <location>
        <begin position="366"/>
        <end position="383"/>
    </location>
</feature>
<feature type="compositionally biased region" description="Polar residues" evidence="1">
    <location>
        <begin position="338"/>
        <end position="348"/>
    </location>
</feature>